<dbReference type="AlphaFoldDB" id="A0A5S9MCP4"/>
<evidence type="ECO:0000313" key="1">
    <source>
        <dbReference type="EMBL" id="BBP91270.1"/>
    </source>
</evidence>
<dbReference type="GO" id="GO:0050661">
    <property type="term" value="F:NADP binding"/>
    <property type="evidence" value="ECO:0007669"/>
    <property type="project" value="InterPro"/>
</dbReference>
<dbReference type="InterPro" id="IPR036343">
    <property type="entry name" value="GluRdtase_N_sf"/>
</dbReference>
<reference evidence="1 2" key="1">
    <citation type="submission" date="2019-12" db="EMBL/GenBank/DDBJ databases">
        <title>Full genome sequence of a Bacillus safensis strain isolated from commercially available natto in Indonesia.</title>
        <authorList>
            <person name="Yoshida M."/>
            <person name="Uomi M."/>
            <person name="Waturangi D."/>
            <person name="Ekaputri J.J."/>
            <person name="Setiamarga D.H.E."/>
        </authorList>
    </citation>
    <scope>NUCLEOTIDE SEQUENCE [LARGE SCALE GENOMIC DNA]</scope>
    <source>
        <strain evidence="1 2">IDN1</strain>
    </source>
</reference>
<sequence length="50" mass="5665">MGVQAEVMHILVVGLDYKTAPVEIREQLSFEPSELGTAMSKLKEEKKKKF</sequence>
<accession>A0A5S9MCP4</accession>
<organism evidence="1 2">
    <name type="scientific">Bacillus safensis</name>
    <dbReference type="NCBI Taxonomy" id="561879"/>
    <lineage>
        <taxon>Bacteria</taxon>
        <taxon>Bacillati</taxon>
        <taxon>Bacillota</taxon>
        <taxon>Bacilli</taxon>
        <taxon>Bacillales</taxon>
        <taxon>Bacillaceae</taxon>
        <taxon>Bacillus</taxon>
    </lineage>
</organism>
<gene>
    <name evidence="1" type="ORF">BsIDN1_48880</name>
</gene>
<name>A0A5S9MCP4_BACIA</name>
<protein>
    <submittedName>
        <fullName evidence="1">Uncharacterized protein</fullName>
    </submittedName>
</protein>
<dbReference type="EMBL" id="AP021906">
    <property type="protein sequence ID" value="BBP91270.1"/>
    <property type="molecule type" value="Genomic_DNA"/>
</dbReference>
<dbReference type="GO" id="GO:0008883">
    <property type="term" value="F:glutamyl-tRNA reductase activity"/>
    <property type="evidence" value="ECO:0007669"/>
    <property type="project" value="InterPro"/>
</dbReference>
<dbReference type="GO" id="GO:0033014">
    <property type="term" value="P:tetrapyrrole biosynthetic process"/>
    <property type="evidence" value="ECO:0007669"/>
    <property type="project" value="InterPro"/>
</dbReference>
<evidence type="ECO:0000313" key="2">
    <source>
        <dbReference type="Proteomes" id="UP000464658"/>
    </source>
</evidence>
<proteinExistence type="predicted"/>
<dbReference type="SUPFAM" id="SSF69742">
    <property type="entry name" value="Glutamyl tRNA-reductase catalytic, N-terminal domain"/>
    <property type="match status" value="1"/>
</dbReference>
<dbReference type="Gene3D" id="3.30.460.30">
    <property type="entry name" value="Glutamyl-tRNA reductase, N-terminal domain"/>
    <property type="match status" value="1"/>
</dbReference>
<dbReference type="Proteomes" id="UP000464658">
    <property type="component" value="Chromosome"/>
</dbReference>